<organism evidence="2 3">
    <name type="scientific">Russula ochroleuca</name>
    <dbReference type="NCBI Taxonomy" id="152965"/>
    <lineage>
        <taxon>Eukaryota</taxon>
        <taxon>Fungi</taxon>
        <taxon>Dikarya</taxon>
        <taxon>Basidiomycota</taxon>
        <taxon>Agaricomycotina</taxon>
        <taxon>Agaricomycetes</taxon>
        <taxon>Russulales</taxon>
        <taxon>Russulaceae</taxon>
        <taxon>Russula</taxon>
    </lineage>
</organism>
<dbReference type="Pfam" id="PF20414">
    <property type="entry name" value="DUF6698"/>
    <property type="match status" value="1"/>
</dbReference>
<dbReference type="AlphaFoldDB" id="A0A9P5K0J9"/>
<evidence type="ECO:0000313" key="3">
    <source>
        <dbReference type="Proteomes" id="UP000759537"/>
    </source>
</evidence>
<protein>
    <submittedName>
        <fullName evidence="2">Uncharacterized protein</fullName>
    </submittedName>
</protein>
<feature type="region of interest" description="Disordered" evidence="1">
    <location>
        <begin position="108"/>
        <end position="127"/>
    </location>
</feature>
<dbReference type="OrthoDB" id="3220614at2759"/>
<comment type="caution">
    <text evidence="2">The sequence shown here is derived from an EMBL/GenBank/DDBJ whole genome shotgun (WGS) entry which is preliminary data.</text>
</comment>
<keyword evidence="3" id="KW-1185">Reference proteome</keyword>
<feature type="compositionally biased region" description="Low complexity" evidence="1">
    <location>
        <begin position="152"/>
        <end position="161"/>
    </location>
</feature>
<evidence type="ECO:0000256" key="1">
    <source>
        <dbReference type="SAM" id="MobiDB-lite"/>
    </source>
</evidence>
<proteinExistence type="predicted"/>
<dbReference type="InterPro" id="IPR046521">
    <property type="entry name" value="DUF6698"/>
</dbReference>
<sequence>MLTFQKAFRHIFTGPSSAICGRSESTKPSKAQLHGLTAVTARTIAYAAVQARIVLCSLEKWNRYDDNFNHEAFYKNIVALFEHDPNALWVTETLDWWNSVVPGLVSLSKKRKRHNQEPADNYDDPLDRIFAQHKAQREARLREEETRRLTREGAPPSAGEEPPVPPSGTLPRDQASLCPAEHVDRLPRRRPTSMILTTTPDLQTAPNDSDKGGESDPESDEALPRKVVRARPQPCPVSFGNYHQHPS</sequence>
<reference evidence="2" key="1">
    <citation type="submission" date="2019-10" db="EMBL/GenBank/DDBJ databases">
        <authorList>
            <consortium name="DOE Joint Genome Institute"/>
            <person name="Kuo A."/>
            <person name="Miyauchi S."/>
            <person name="Kiss E."/>
            <person name="Drula E."/>
            <person name="Kohler A."/>
            <person name="Sanchez-Garcia M."/>
            <person name="Andreopoulos B."/>
            <person name="Barry K.W."/>
            <person name="Bonito G."/>
            <person name="Buee M."/>
            <person name="Carver A."/>
            <person name="Chen C."/>
            <person name="Cichocki N."/>
            <person name="Clum A."/>
            <person name="Culley D."/>
            <person name="Crous P.W."/>
            <person name="Fauchery L."/>
            <person name="Girlanda M."/>
            <person name="Hayes R."/>
            <person name="Keri Z."/>
            <person name="LaButti K."/>
            <person name="Lipzen A."/>
            <person name="Lombard V."/>
            <person name="Magnuson J."/>
            <person name="Maillard F."/>
            <person name="Morin E."/>
            <person name="Murat C."/>
            <person name="Nolan M."/>
            <person name="Ohm R."/>
            <person name="Pangilinan J."/>
            <person name="Pereira M."/>
            <person name="Perotto S."/>
            <person name="Peter M."/>
            <person name="Riley R."/>
            <person name="Sitrit Y."/>
            <person name="Stielow B."/>
            <person name="Szollosi G."/>
            <person name="Zifcakova L."/>
            <person name="Stursova M."/>
            <person name="Spatafora J.W."/>
            <person name="Tedersoo L."/>
            <person name="Vaario L.-M."/>
            <person name="Yamada A."/>
            <person name="Yan M."/>
            <person name="Wang P."/>
            <person name="Xu J."/>
            <person name="Bruns T."/>
            <person name="Baldrian P."/>
            <person name="Vilgalys R."/>
            <person name="Henrissat B."/>
            <person name="Grigoriev I.V."/>
            <person name="Hibbett D."/>
            <person name="Nagy L.G."/>
            <person name="Martin F.M."/>
        </authorList>
    </citation>
    <scope>NUCLEOTIDE SEQUENCE</scope>
    <source>
        <strain evidence="2">Prilba</strain>
    </source>
</reference>
<dbReference type="EMBL" id="WHVB01000018">
    <property type="protein sequence ID" value="KAF8473718.1"/>
    <property type="molecule type" value="Genomic_DNA"/>
</dbReference>
<dbReference type="Proteomes" id="UP000759537">
    <property type="component" value="Unassembled WGS sequence"/>
</dbReference>
<gene>
    <name evidence="2" type="ORF">DFH94DRAFT_764037</name>
</gene>
<name>A0A9P5K0J9_9AGAM</name>
<feature type="compositionally biased region" description="Basic and acidic residues" evidence="1">
    <location>
        <begin position="135"/>
        <end position="151"/>
    </location>
</feature>
<evidence type="ECO:0000313" key="2">
    <source>
        <dbReference type="EMBL" id="KAF8473718.1"/>
    </source>
</evidence>
<accession>A0A9P5K0J9</accession>
<feature type="region of interest" description="Disordered" evidence="1">
    <location>
        <begin position="134"/>
        <end position="247"/>
    </location>
</feature>
<feature type="compositionally biased region" description="Polar residues" evidence="1">
    <location>
        <begin position="194"/>
        <end position="207"/>
    </location>
</feature>
<reference evidence="2" key="2">
    <citation type="journal article" date="2020" name="Nat. Commun.">
        <title>Large-scale genome sequencing of mycorrhizal fungi provides insights into the early evolution of symbiotic traits.</title>
        <authorList>
            <person name="Miyauchi S."/>
            <person name="Kiss E."/>
            <person name="Kuo A."/>
            <person name="Drula E."/>
            <person name="Kohler A."/>
            <person name="Sanchez-Garcia M."/>
            <person name="Morin E."/>
            <person name="Andreopoulos B."/>
            <person name="Barry K.W."/>
            <person name="Bonito G."/>
            <person name="Buee M."/>
            <person name="Carver A."/>
            <person name="Chen C."/>
            <person name="Cichocki N."/>
            <person name="Clum A."/>
            <person name="Culley D."/>
            <person name="Crous P.W."/>
            <person name="Fauchery L."/>
            <person name="Girlanda M."/>
            <person name="Hayes R.D."/>
            <person name="Keri Z."/>
            <person name="LaButti K."/>
            <person name="Lipzen A."/>
            <person name="Lombard V."/>
            <person name="Magnuson J."/>
            <person name="Maillard F."/>
            <person name="Murat C."/>
            <person name="Nolan M."/>
            <person name="Ohm R.A."/>
            <person name="Pangilinan J."/>
            <person name="Pereira M.F."/>
            <person name="Perotto S."/>
            <person name="Peter M."/>
            <person name="Pfister S."/>
            <person name="Riley R."/>
            <person name="Sitrit Y."/>
            <person name="Stielow J.B."/>
            <person name="Szollosi G."/>
            <person name="Zifcakova L."/>
            <person name="Stursova M."/>
            <person name="Spatafora J.W."/>
            <person name="Tedersoo L."/>
            <person name="Vaario L.M."/>
            <person name="Yamada A."/>
            <person name="Yan M."/>
            <person name="Wang P."/>
            <person name="Xu J."/>
            <person name="Bruns T."/>
            <person name="Baldrian P."/>
            <person name="Vilgalys R."/>
            <person name="Dunand C."/>
            <person name="Henrissat B."/>
            <person name="Grigoriev I.V."/>
            <person name="Hibbett D."/>
            <person name="Nagy L.G."/>
            <person name="Martin F.M."/>
        </authorList>
    </citation>
    <scope>NUCLEOTIDE SEQUENCE</scope>
    <source>
        <strain evidence="2">Prilba</strain>
    </source>
</reference>